<dbReference type="InterPro" id="IPR012338">
    <property type="entry name" value="Beta-lactam/transpept-like"/>
</dbReference>
<comment type="caution">
    <text evidence="20">The sequence shown here is derived from an EMBL/GenBank/DDBJ whole genome shotgun (WGS) entry which is preliminary data.</text>
</comment>
<dbReference type="SUPFAM" id="SSF53955">
    <property type="entry name" value="Lysozyme-like"/>
    <property type="match status" value="1"/>
</dbReference>
<dbReference type="Pfam" id="PF00905">
    <property type="entry name" value="Transpeptidase"/>
    <property type="match status" value="1"/>
</dbReference>
<dbReference type="InterPro" id="IPR050396">
    <property type="entry name" value="Glycosyltr_51/Transpeptidase"/>
</dbReference>
<dbReference type="GO" id="GO:0005886">
    <property type="term" value="C:plasma membrane"/>
    <property type="evidence" value="ECO:0007669"/>
    <property type="project" value="UniProtKB-SubCell"/>
</dbReference>
<proteinExistence type="inferred from homology"/>
<evidence type="ECO:0000256" key="16">
    <source>
        <dbReference type="ARBA" id="ARBA00049902"/>
    </source>
</evidence>
<comment type="similarity">
    <text evidence="3">In the N-terminal section; belongs to the glycosyltransferase 51 family.</text>
</comment>
<evidence type="ECO:0000256" key="5">
    <source>
        <dbReference type="ARBA" id="ARBA00022645"/>
    </source>
</evidence>
<evidence type="ECO:0000256" key="13">
    <source>
        <dbReference type="ARBA" id="ARBA00023268"/>
    </source>
</evidence>
<dbReference type="Gene3D" id="3.40.710.10">
    <property type="entry name" value="DD-peptidase/beta-lactamase superfamily"/>
    <property type="match status" value="1"/>
</dbReference>
<evidence type="ECO:0000256" key="17">
    <source>
        <dbReference type="SAM" id="Phobius"/>
    </source>
</evidence>
<protein>
    <submittedName>
        <fullName evidence="20">Uncharacterized protein</fullName>
    </submittedName>
</protein>
<keyword evidence="11" id="KW-0573">Peptidoglycan synthesis</keyword>
<keyword evidence="4" id="KW-1003">Cell membrane</keyword>
<evidence type="ECO:0000256" key="8">
    <source>
        <dbReference type="ARBA" id="ARBA00022679"/>
    </source>
</evidence>
<evidence type="ECO:0000313" key="21">
    <source>
        <dbReference type="Proteomes" id="UP000231602"/>
    </source>
</evidence>
<evidence type="ECO:0000256" key="4">
    <source>
        <dbReference type="ARBA" id="ARBA00022475"/>
    </source>
</evidence>
<evidence type="ECO:0000256" key="3">
    <source>
        <dbReference type="ARBA" id="ARBA00007739"/>
    </source>
</evidence>
<keyword evidence="6" id="KW-0645">Protease</keyword>
<feature type="domain" description="Penicillin-binding protein transpeptidase" evidence="18">
    <location>
        <begin position="331"/>
        <end position="618"/>
    </location>
</feature>
<keyword evidence="13" id="KW-0511">Multifunctional enzyme</keyword>
<comment type="similarity">
    <text evidence="2">In the C-terminal section; belongs to the transpeptidase family.</text>
</comment>
<evidence type="ECO:0000256" key="6">
    <source>
        <dbReference type="ARBA" id="ARBA00022670"/>
    </source>
</evidence>
<gene>
    <name evidence="20" type="ORF">COV23_00160</name>
</gene>
<dbReference type="GO" id="GO:0008360">
    <property type="term" value="P:regulation of cell shape"/>
    <property type="evidence" value="ECO:0007669"/>
    <property type="project" value="UniProtKB-KW"/>
</dbReference>
<comment type="subcellular location">
    <subcellularLocation>
        <location evidence="1">Cell membrane</location>
    </subcellularLocation>
</comment>
<dbReference type="PANTHER" id="PTHR32282">
    <property type="entry name" value="BINDING PROTEIN TRANSPEPTIDASE, PUTATIVE-RELATED"/>
    <property type="match status" value="1"/>
</dbReference>
<dbReference type="Pfam" id="PF00912">
    <property type="entry name" value="Transgly"/>
    <property type="match status" value="1"/>
</dbReference>
<dbReference type="GO" id="GO:0006508">
    <property type="term" value="P:proteolysis"/>
    <property type="evidence" value="ECO:0007669"/>
    <property type="project" value="UniProtKB-KW"/>
</dbReference>
<evidence type="ECO:0000256" key="14">
    <source>
        <dbReference type="ARBA" id="ARBA00023316"/>
    </source>
</evidence>
<evidence type="ECO:0000259" key="19">
    <source>
        <dbReference type="Pfam" id="PF00912"/>
    </source>
</evidence>
<keyword evidence="5" id="KW-0121">Carboxypeptidase</keyword>
<evidence type="ECO:0000256" key="12">
    <source>
        <dbReference type="ARBA" id="ARBA00023136"/>
    </source>
</evidence>
<dbReference type="NCBIfam" id="TIGR02074">
    <property type="entry name" value="PBP_1a_fam"/>
    <property type="match status" value="1"/>
</dbReference>
<keyword evidence="9" id="KW-0378">Hydrolase</keyword>
<dbReference type="EMBL" id="PCXV01000006">
    <property type="protein sequence ID" value="PIR44375.1"/>
    <property type="molecule type" value="Genomic_DNA"/>
</dbReference>
<dbReference type="GO" id="GO:0009002">
    <property type="term" value="F:serine-type D-Ala-D-Ala carboxypeptidase activity"/>
    <property type="evidence" value="ECO:0007669"/>
    <property type="project" value="UniProtKB-EC"/>
</dbReference>
<dbReference type="GO" id="GO:0008658">
    <property type="term" value="F:penicillin binding"/>
    <property type="evidence" value="ECO:0007669"/>
    <property type="project" value="InterPro"/>
</dbReference>
<dbReference type="InterPro" id="IPR036950">
    <property type="entry name" value="PBP_transglycosylase"/>
</dbReference>
<reference evidence="20 21" key="1">
    <citation type="submission" date="2017-09" db="EMBL/GenBank/DDBJ databases">
        <title>Depth-based differentiation of microbial function through sediment-hosted aquifers and enrichment of novel symbionts in the deep terrestrial subsurface.</title>
        <authorList>
            <person name="Probst A.J."/>
            <person name="Ladd B."/>
            <person name="Jarett J.K."/>
            <person name="Geller-Mcgrath D.E."/>
            <person name="Sieber C.M."/>
            <person name="Emerson J.B."/>
            <person name="Anantharaman K."/>
            <person name="Thomas B.C."/>
            <person name="Malmstrom R."/>
            <person name="Stieglmeier M."/>
            <person name="Klingl A."/>
            <person name="Woyke T."/>
            <person name="Ryan C.M."/>
            <person name="Banfield J.F."/>
        </authorList>
    </citation>
    <scope>NUCLEOTIDE SEQUENCE [LARGE SCALE GENOMIC DNA]</scope>
    <source>
        <strain evidence="20">CG10_big_fil_rev_8_21_14_0_10_31_9</strain>
    </source>
</reference>
<dbReference type="GO" id="GO:0008955">
    <property type="term" value="F:peptidoglycan glycosyltransferase activity"/>
    <property type="evidence" value="ECO:0007669"/>
    <property type="project" value="UniProtKB-EC"/>
</dbReference>
<dbReference type="AlphaFoldDB" id="A0A2H0REZ6"/>
<keyword evidence="10" id="KW-0133">Cell shape</keyword>
<evidence type="ECO:0000256" key="9">
    <source>
        <dbReference type="ARBA" id="ARBA00022801"/>
    </source>
</evidence>
<keyword evidence="17" id="KW-1133">Transmembrane helix</keyword>
<dbReference type="GO" id="GO:0009252">
    <property type="term" value="P:peptidoglycan biosynthetic process"/>
    <property type="evidence" value="ECO:0007669"/>
    <property type="project" value="UniProtKB-KW"/>
</dbReference>
<feature type="domain" description="Glycosyl transferase family 51" evidence="19">
    <location>
        <begin position="66"/>
        <end position="240"/>
    </location>
</feature>
<evidence type="ECO:0000259" key="18">
    <source>
        <dbReference type="Pfam" id="PF00905"/>
    </source>
</evidence>
<dbReference type="GO" id="GO:0030288">
    <property type="term" value="C:outer membrane-bounded periplasmic space"/>
    <property type="evidence" value="ECO:0007669"/>
    <property type="project" value="TreeGrafter"/>
</dbReference>
<dbReference type="InterPro" id="IPR001460">
    <property type="entry name" value="PCN-bd_Tpept"/>
</dbReference>
<evidence type="ECO:0000256" key="11">
    <source>
        <dbReference type="ARBA" id="ARBA00022984"/>
    </source>
</evidence>
<dbReference type="GO" id="GO:0071555">
    <property type="term" value="P:cell wall organization"/>
    <property type="evidence" value="ECO:0007669"/>
    <property type="project" value="UniProtKB-KW"/>
</dbReference>
<name>A0A2H0REZ6_9BACT</name>
<comment type="catalytic activity">
    <reaction evidence="16">
        <text>[GlcNAc-(1-&gt;4)-Mur2Ac(oyl-L-Ala-gamma-D-Glu-L-Lys-D-Ala-D-Ala)](n)-di-trans,octa-cis-undecaprenyl diphosphate + beta-D-GlcNAc-(1-&gt;4)-Mur2Ac(oyl-L-Ala-gamma-D-Glu-L-Lys-D-Ala-D-Ala)-di-trans,octa-cis-undecaprenyl diphosphate = [GlcNAc-(1-&gt;4)-Mur2Ac(oyl-L-Ala-gamma-D-Glu-L-Lys-D-Ala-D-Ala)](n+1)-di-trans,octa-cis-undecaprenyl diphosphate + di-trans,octa-cis-undecaprenyl diphosphate + H(+)</text>
        <dbReference type="Rhea" id="RHEA:23708"/>
        <dbReference type="Rhea" id="RHEA-COMP:9602"/>
        <dbReference type="Rhea" id="RHEA-COMP:9603"/>
        <dbReference type="ChEBI" id="CHEBI:15378"/>
        <dbReference type="ChEBI" id="CHEBI:58405"/>
        <dbReference type="ChEBI" id="CHEBI:60033"/>
        <dbReference type="ChEBI" id="CHEBI:78435"/>
        <dbReference type="EC" id="2.4.99.28"/>
    </reaction>
</comment>
<comment type="catalytic activity">
    <reaction evidence="15">
        <text>Preferential cleavage: (Ac)2-L-Lys-D-Ala-|-D-Ala. Also transpeptidation of peptidyl-alanyl moieties that are N-acyl substituents of D-alanine.</text>
        <dbReference type="EC" id="3.4.16.4"/>
    </reaction>
</comment>
<feature type="transmembrane region" description="Helical" evidence="17">
    <location>
        <begin position="12"/>
        <end position="32"/>
    </location>
</feature>
<dbReference type="FunFam" id="1.10.3810.10:FF:000001">
    <property type="entry name" value="Penicillin-binding protein 1A"/>
    <property type="match status" value="1"/>
</dbReference>
<evidence type="ECO:0000256" key="10">
    <source>
        <dbReference type="ARBA" id="ARBA00022960"/>
    </source>
</evidence>
<dbReference type="PANTHER" id="PTHR32282:SF11">
    <property type="entry name" value="PENICILLIN-BINDING PROTEIN 1B"/>
    <property type="match status" value="1"/>
</dbReference>
<evidence type="ECO:0000256" key="15">
    <source>
        <dbReference type="ARBA" id="ARBA00034000"/>
    </source>
</evidence>
<dbReference type="SUPFAM" id="SSF56601">
    <property type="entry name" value="beta-lactamase/transpeptidase-like"/>
    <property type="match status" value="1"/>
</dbReference>
<evidence type="ECO:0000256" key="7">
    <source>
        <dbReference type="ARBA" id="ARBA00022676"/>
    </source>
</evidence>
<sequence>MNKLIKNKKSFLIKVVVIVFILILGFSIFTFYELALLAKNLPNPQQSINWEMMQSTKIYDRTEQVLLYEINDQGKRTIVPYDQIPDLVKRATISIEDQNFYKHSAIDWKAVVRAFFANIISGGFNQGGSTLTQQLVKKSFLTDEKTIDRKLKEVILAYWVEKYYSKDEILNLYLNQIPYGAGAQGIESASQTYFGKSAKDLSLLESATLAAMPQAPSYYSPWGTHLNELIQRKDYVLEQMYNIGFIDEEEMIRNQKISPIFLQKSFDGIKAPHFVMMVKDYLLNKYGEDTVNRGGLKITTSLNWNLQQIAEKAVKDGAKRNAELYKGKNAALVAQDPKTGQILALVGSADYFDTANEGNFNVASQGLRQPGSSIKPLVYVSAFKKGYSPDTIVFDVPTEFSTNQSCPISNINFNNINTLCYHPQNYSHQFIGPVNLRNALAQSINIPAVKVLYLAGLNDAISTAQDFGISTLNDQSRYGLSLVLGGGEVKLIDMTEAYSVFAQDGVKHDQSIIISVEDSNNNVLENYLDKATQVIDSQYTRLINDILSDEEARRPLFQNSFNLTVFPDKDVAMKTGTTDDYKDAWTFGYSPNLVVGVWAGNNHQESMQKNAGSILAAIPIWSSFMKEALNSFPTETFTKPDSITELKPMLNGQYVFNNQIHDILFYVDKNDPLGPIPQTPQNDPQFYNWETSTQVWIQQNPYLIKL</sequence>
<accession>A0A2H0REZ6</accession>
<evidence type="ECO:0000256" key="2">
    <source>
        <dbReference type="ARBA" id="ARBA00007090"/>
    </source>
</evidence>
<organism evidence="20 21">
    <name type="scientific">Candidatus Wolfebacteria bacterium CG10_big_fil_rev_8_21_14_0_10_31_9</name>
    <dbReference type="NCBI Taxonomy" id="1975070"/>
    <lineage>
        <taxon>Bacteria</taxon>
        <taxon>Candidatus Wolfeibacteriota</taxon>
    </lineage>
</organism>
<keyword evidence="8" id="KW-0808">Transferase</keyword>
<keyword evidence="14" id="KW-0961">Cell wall biogenesis/degradation</keyword>
<keyword evidence="7" id="KW-0328">Glycosyltransferase</keyword>
<dbReference type="InterPro" id="IPR023346">
    <property type="entry name" value="Lysozyme-like_dom_sf"/>
</dbReference>
<evidence type="ECO:0000256" key="1">
    <source>
        <dbReference type="ARBA" id="ARBA00004236"/>
    </source>
</evidence>
<keyword evidence="12 17" id="KW-0472">Membrane</keyword>
<dbReference type="Gene3D" id="1.10.3810.10">
    <property type="entry name" value="Biosynthetic peptidoglycan transglycosylase-like"/>
    <property type="match status" value="1"/>
</dbReference>
<keyword evidence="17" id="KW-0812">Transmembrane</keyword>
<dbReference type="InterPro" id="IPR001264">
    <property type="entry name" value="Glyco_trans_51"/>
</dbReference>
<evidence type="ECO:0000313" key="20">
    <source>
        <dbReference type="EMBL" id="PIR44375.1"/>
    </source>
</evidence>
<dbReference type="Proteomes" id="UP000231602">
    <property type="component" value="Unassembled WGS sequence"/>
</dbReference>